<evidence type="ECO:0000313" key="4">
    <source>
        <dbReference type="Proteomes" id="UP000823749"/>
    </source>
</evidence>
<keyword evidence="4" id="KW-1185">Reference proteome</keyword>
<feature type="region of interest" description="Disordered" evidence="2">
    <location>
        <begin position="94"/>
        <end position="146"/>
    </location>
</feature>
<accession>A0AAV6HLA4</accession>
<protein>
    <submittedName>
        <fullName evidence="3">Uncharacterized protein</fullName>
    </submittedName>
</protein>
<gene>
    <name evidence="3" type="ORF">RHGRI_035981</name>
</gene>
<feature type="region of interest" description="Disordered" evidence="2">
    <location>
        <begin position="159"/>
        <end position="195"/>
    </location>
</feature>
<evidence type="ECO:0000313" key="3">
    <source>
        <dbReference type="EMBL" id="KAG5514770.1"/>
    </source>
</evidence>
<dbReference type="AlphaFoldDB" id="A0AAV6HLA4"/>
<organism evidence="3 4">
    <name type="scientific">Rhododendron griersonianum</name>
    <dbReference type="NCBI Taxonomy" id="479676"/>
    <lineage>
        <taxon>Eukaryota</taxon>
        <taxon>Viridiplantae</taxon>
        <taxon>Streptophyta</taxon>
        <taxon>Embryophyta</taxon>
        <taxon>Tracheophyta</taxon>
        <taxon>Spermatophyta</taxon>
        <taxon>Magnoliopsida</taxon>
        <taxon>eudicotyledons</taxon>
        <taxon>Gunneridae</taxon>
        <taxon>Pentapetalae</taxon>
        <taxon>asterids</taxon>
        <taxon>Ericales</taxon>
        <taxon>Ericaceae</taxon>
        <taxon>Ericoideae</taxon>
        <taxon>Rhodoreae</taxon>
        <taxon>Rhododendron</taxon>
    </lineage>
</organism>
<sequence length="226" mass="25259">MKTQYIPAGKWLWGRDDGAGHGFQWVELCSGSGNGPELSDRAMASTAIPLRILLLYLSIGKERREGTEKGLRNVEKPLMGRFWFKIYYCSSERGRGQQRWSPPPLSTATSPPPLSTATSPPPLSTATSPPPLSTATSPPPLTHQEKLGKKMAIQRTLDSFKRRRKPIAARLESAKDEKRKGIPLKPGSPSWKRVKRQREENVAVAERELAEMDARIGELERKLADY</sequence>
<keyword evidence="1" id="KW-0175">Coiled coil</keyword>
<feature type="coiled-coil region" evidence="1">
    <location>
        <begin position="195"/>
        <end position="222"/>
    </location>
</feature>
<feature type="compositionally biased region" description="Pro residues" evidence="2">
    <location>
        <begin position="101"/>
        <end position="141"/>
    </location>
</feature>
<name>A0AAV6HLA4_9ERIC</name>
<proteinExistence type="predicted"/>
<reference evidence="3 4" key="1">
    <citation type="submission" date="2020-08" db="EMBL/GenBank/DDBJ databases">
        <title>Plant Genome Project.</title>
        <authorList>
            <person name="Zhang R.-G."/>
        </authorList>
    </citation>
    <scope>NUCLEOTIDE SEQUENCE [LARGE SCALE GENOMIC DNA]</scope>
    <source>
        <strain evidence="3">WSP0</strain>
        <tissue evidence="3">Leaf</tissue>
    </source>
</reference>
<evidence type="ECO:0000256" key="1">
    <source>
        <dbReference type="SAM" id="Coils"/>
    </source>
</evidence>
<dbReference type="EMBL" id="JACTNZ010000013">
    <property type="protein sequence ID" value="KAG5514770.1"/>
    <property type="molecule type" value="Genomic_DNA"/>
</dbReference>
<evidence type="ECO:0000256" key="2">
    <source>
        <dbReference type="SAM" id="MobiDB-lite"/>
    </source>
</evidence>
<comment type="caution">
    <text evidence="3">The sequence shown here is derived from an EMBL/GenBank/DDBJ whole genome shotgun (WGS) entry which is preliminary data.</text>
</comment>
<dbReference type="Proteomes" id="UP000823749">
    <property type="component" value="Chromosome 13"/>
</dbReference>